<dbReference type="GO" id="GO:0030154">
    <property type="term" value="P:cell differentiation"/>
    <property type="evidence" value="ECO:0007669"/>
    <property type="project" value="TreeGrafter"/>
</dbReference>
<feature type="region of interest" description="Disordered" evidence="4">
    <location>
        <begin position="186"/>
        <end position="250"/>
    </location>
</feature>
<evidence type="ECO:0000313" key="7">
    <source>
        <dbReference type="Proteomes" id="UP001374579"/>
    </source>
</evidence>
<evidence type="ECO:0000256" key="2">
    <source>
        <dbReference type="ARBA" id="ARBA00023242"/>
    </source>
</evidence>
<dbReference type="EMBL" id="JBAMIC010000001">
    <property type="protein sequence ID" value="KAK7116007.1"/>
    <property type="molecule type" value="Genomic_DNA"/>
</dbReference>
<keyword evidence="2 3" id="KW-0539">Nucleus</keyword>
<name>A0AAN9C289_9CAEN</name>
<feature type="DNA-binding region" description="Fork-head" evidence="3">
    <location>
        <begin position="93"/>
        <end position="185"/>
    </location>
</feature>
<feature type="compositionally biased region" description="Low complexity" evidence="4">
    <location>
        <begin position="426"/>
        <end position="477"/>
    </location>
</feature>
<sequence>MCTPNHNALLSYAAGLKVPTPSPYFSLSPAASQLTALDFHRSQFCDYRQLLNIRQYQALHASGLGPYAAYLDPYTQYLYKGDPRARFVQEEPKPAHSYIGLIAMAILSSKENKLVLSDIYQWILDNYPYFRTRGPGWRNSIRHNLSLNDCFIKSGRSANGKGHYWAVHPANVDDFSKGDFRRRRAQRKVRKHMGLSVPDDEDDSPSPSPNPFTWPHNGQEAAKDLSEDCDNNNLSVDGGEAADGLRNGDVATVSGSDGSSVLHSRGFVPLPGSGTGVPHVSKKRQFDMESLLAPDYPMVIVPKVRLLESAASTLTAHQGHHSDLDSTTSEQRHGCLSDDSDVDIEVEDVDDKNTTLDSDKDREVGENESQLLNRSSDSGEMGEADISDKEEEEEEERQKDIQIKVESGDSSEERGNASYTDHHNQVSTATSTSSPFTTPTRNRSTSSSSSALDLSSSSSSPSSSVASLSVMSSGPSPAQTLLLPRSLDAGQRARWMGLGMGVGLGAVGLGGPVPGADLGLRRYSAFHAAGGSGNPGLRGSLASSVGPFIHPVFAAARYPSLVPLGASPSPSASSISPASSALGVAGSDPVGRGLRLDNASQVVTTERL</sequence>
<feature type="compositionally biased region" description="Basic and acidic residues" evidence="4">
    <location>
        <begin position="351"/>
        <end position="365"/>
    </location>
</feature>
<evidence type="ECO:0000259" key="5">
    <source>
        <dbReference type="PROSITE" id="PS50039"/>
    </source>
</evidence>
<dbReference type="Proteomes" id="UP001374579">
    <property type="component" value="Unassembled WGS sequence"/>
</dbReference>
<evidence type="ECO:0000313" key="6">
    <source>
        <dbReference type="EMBL" id="KAK7116007.1"/>
    </source>
</evidence>
<dbReference type="CDD" id="cd20035">
    <property type="entry name" value="FH_FOXQ2-like"/>
    <property type="match status" value="1"/>
</dbReference>
<feature type="compositionally biased region" description="Basic and acidic residues" evidence="4">
    <location>
        <begin position="396"/>
        <end position="424"/>
    </location>
</feature>
<dbReference type="Pfam" id="PF00250">
    <property type="entry name" value="Forkhead"/>
    <property type="match status" value="1"/>
</dbReference>
<feature type="compositionally biased region" description="Basic and acidic residues" evidence="4">
    <location>
        <begin position="320"/>
        <end position="336"/>
    </location>
</feature>
<dbReference type="AlphaFoldDB" id="A0AAN9C289"/>
<dbReference type="InterPro" id="IPR001766">
    <property type="entry name" value="Fork_head_dom"/>
</dbReference>
<feature type="compositionally biased region" description="Acidic residues" evidence="4">
    <location>
        <begin position="338"/>
        <end position="350"/>
    </location>
</feature>
<protein>
    <recommendedName>
        <fullName evidence="5">Fork-head domain-containing protein</fullName>
    </recommendedName>
</protein>
<accession>A0AAN9C289</accession>
<reference evidence="6 7" key="1">
    <citation type="submission" date="2024-02" db="EMBL/GenBank/DDBJ databases">
        <title>Chromosome-scale genome assembly of the rough periwinkle Littorina saxatilis.</title>
        <authorList>
            <person name="De Jode A."/>
            <person name="Faria R."/>
            <person name="Formenti G."/>
            <person name="Sims Y."/>
            <person name="Smith T.P."/>
            <person name="Tracey A."/>
            <person name="Wood J.M.D."/>
            <person name="Zagrodzka Z.B."/>
            <person name="Johannesson K."/>
            <person name="Butlin R.K."/>
            <person name="Leder E.H."/>
        </authorList>
    </citation>
    <scope>NUCLEOTIDE SEQUENCE [LARGE SCALE GENOMIC DNA]</scope>
    <source>
        <strain evidence="6">Snail1</strain>
        <tissue evidence="6">Muscle</tissue>
    </source>
</reference>
<dbReference type="InterPro" id="IPR030456">
    <property type="entry name" value="TF_fork_head_CS_2"/>
</dbReference>
<organism evidence="6 7">
    <name type="scientific">Littorina saxatilis</name>
    <dbReference type="NCBI Taxonomy" id="31220"/>
    <lineage>
        <taxon>Eukaryota</taxon>
        <taxon>Metazoa</taxon>
        <taxon>Spiralia</taxon>
        <taxon>Lophotrochozoa</taxon>
        <taxon>Mollusca</taxon>
        <taxon>Gastropoda</taxon>
        <taxon>Caenogastropoda</taxon>
        <taxon>Littorinimorpha</taxon>
        <taxon>Littorinoidea</taxon>
        <taxon>Littorinidae</taxon>
        <taxon>Littorina</taxon>
    </lineage>
</organism>
<feature type="domain" description="Fork-head" evidence="5">
    <location>
        <begin position="93"/>
        <end position="185"/>
    </location>
</feature>
<gene>
    <name evidence="6" type="ORF">V1264_001765</name>
</gene>
<dbReference type="FunFam" id="1.10.10.10:FF:000352">
    <property type="entry name" value="Forkhead box Q2"/>
    <property type="match status" value="1"/>
</dbReference>
<dbReference type="PANTHER" id="PTHR11829:SF343">
    <property type="entry name" value="FORK-HEAD DOMAIN-CONTAINING PROTEIN"/>
    <property type="match status" value="1"/>
</dbReference>
<dbReference type="SMART" id="SM00339">
    <property type="entry name" value="FH"/>
    <property type="match status" value="1"/>
</dbReference>
<dbReference type="InterPro" id="IPR050211">
    <property type="entry name" value="FOX_domain-containing"/>
</dbReference>
<dbReference type="GO" id="GO:0000981">
    <property type="term" value="F:DNA-binding transcription factor activity, RNA polymerase II-specific"/>
    <property type="evidence" value="ECO:0007669"/>
    <property type="project" value="TreeGrafter"/>
</dbReference>
<feature type="compositionally biased region" description="Acidic residues" evidence="4">
    <location>
        <begin position="380"/>
        <end position="395"/>
    </location>
</feature>
<keyword evidence="1 3" id="KW-0238">DNA-binding</keyword>
<dbReference type="InterPro" id="IPR047519">
    <property type="entry name" value="FH_FOXQ2-like"/>
</dbReference>
<dbReference type="PROSITE" id="PS00658">
    <property type="entry name" value="FORK_HEAD_2"/>
    <property type="match status" value="1"/>
</dbReference>
<feature type="compositionally biased region" description="Polar residues" evidence="4">
    <location>
        <begin position="367"/>
        <end position="378"/>
    </location>
</feature>
<dbReference type="GO" id="GO:0005634">
    <property type="term" value="C:nucleus"/>
    <property type="evidence" value="ECO:0007669"/>
    <property type="project" value="UniProtKB-SubCell"/>
</dbReference>
<keyword evidence="7" id="KW-1185">Reference proteome</keyword>
<dbReference type="PROSITE" id="PS50039">
    <property type="entry name" value="FORK_HEAD_3"/>
    <property type="match status" value="1"/>
</dbReference>
<evidence type="ECO:0000256" key="4">
    <source>
        <dbReference type="SAM" id="MobiDB-lite"/>
    </source>
</evidence>
<dbReference type="PANTHER" id="PTHR11829">
    <property type="entry name" value="FORKHEAD BOX PROTEIN"/>
    <property type="match status" value="1"/>
</dbReference>
<evidence type="ECO:0000256" key="1">
    <source>
        <dbReference type="ARBA" id="ARBA00023125"/>
    </source>
</evidence>
<dbReference type="SUPFAM" id="SSF46785">
    <property type="entry name" value="Winged helix' DNA-binding domain"/>
    <property type="match status" value="1"/>
</dbReference>
<evidence type="ECO:0000256" key="3">
    <source>
        <dbReference type="PROSITE-ProRule" id="PRU00089"/>
    </source>
</evidence>
<dbReference type="InterPro" id="IPR036388">
    <property type="entry name" value="WH-like_DNA-bd_sf"/>
</dbReference>
<dbReference type="PRINTS" id="PR00053">
    <property type="entry name" value="FORKHEAD"/>
</dbReference>
<dbReference type="GO" id="GO:0009653">
    <property type="term" value="P:anatomical structure morphogenesis"/>
    <property type="evidence" value="ECO:0007669"/>
    <property type="project" value="TreeGrafter"/>
</dbReference>
<comment type="subcellular location">
    <subcellularLocation>
        <location evidence="3">Nucleus</location>
    </subcellularLocation>
</comment>
<dbReference type="Gene3D" id="1.10.10.10">
    <property type="entry name" value="Winged helix-like DNA-binding domain superfamily/Winged helix DNA-binding domain"/>
    <property type="match status" value="1"/>
</dbReference>
<dbReference type="InterPro" id="IPR036390">
    <property type="entry name" value="WH_DNA-bd_sf"/>
</dbReference>
<proteinExistence type="predicted"/>
<dbReference type="GO" id="GO:0000978">
    <property type="term" value="F:RNA polymerase II cis-regulatory region sequence-specific DNA binding"/>
    <property type="evidence" value="ECO:0007669"/>
    <property type="project" value="TreeGrafter"/>
</dbReference>
<comment type="caution">
    <text evidence="6">The sequence shown here is derived from an EMBL/GenBank/DDBJ whole genome shotgun (WGS) entry which is preliminary data.</text>
</comment>
<feature type="region of interest" description="Disordered" evidence="4">
    <location>
        <begin position="317"/>
        <end position="478"/>
    </location>
</feature>